<name>A0A6C0JV84_9ZZZZ</name>
<reference evidence="1" key="1">
    <citation type="journal article" date="2020" name="Nature">
        <title>Giant virus diversity and host interactions through global metagenomics.</title>
        <authorList>
            <person name="Schulz F."/>
            <person name="Roux S."/>
            <person name="Paez-Espino D."/>
            <person name="Jungbluth S."/>
            <person name="Walsh D.A."/>
            <person name="Denef V.J."/>
            <person name="McMahon K.D."/>
            <person name="Konstantinidis K.T."/>
            <person name="Eloe-Fadrosh E.A."/>
            <person name="Kyrpides N.C."/>
            <person name="Woyke T."/>
        </authorList>
    </citation>
    <scope>NUCLEOTIDE SEQUENCE</scope>
    <source>
        <strain evidence="1">GVMAG-S-1063924-116</strain>
    </source>
</reference>
<evidence type="ECO:0000313" key="1">
    <source>
        <dbReference type="EMBL" id="QHU08726.1"/>
    </source>
</evidence>
<dbReference type="EMBL" id="MN740698">
    <property type="protein sequence ID" value="QHU08726.1"/>
    <property type="molecule type" value="Genomic_DNA"/>
</dbReference>
<organism evidence="1">
    <name type="scientific">viral metagenome</name>
    <dbReference type="NCBI Taxonomy" id="1070528"/>
    <lineage>
        <taxon>unclassified sequences</taxon>
        <taxon>metagenomes</taxon>
        <taxon>organismal metagenomes</taxon>
    </lineage>
</organism>
<accession>A0A6C0JV84</accession>
<sequence length="456" mass="50033">MSRPSDIFSSNCGINPGYNYLVIGNTLAAAAETINLYEAGSPVIFFLTQGPSRSHNTNIRHPGFALREIKTILDYLTCINVRHRICDKVLDTRSYYIGSGVLGDMIAAYYIPRVGPWFIGDGNKWSSFVDRNTLKRCNTPAENTVVGRLATVYKLNVTANVTNGGPSILNCVYAFLSRCGDCTNRNLFYPKTSGISSRPEINHICSPCEVHSSIVSTDYQGDTYNITAGDIAATGVKIRWKCHPYMYLKLHHRLSGRSCCKMLPAFYRTVLAIPLDNVATGGVLLNSENPIDLDYLSSYISFSLGNSNCKSSRISWNISAYTTAEDASQTGLGGVFAAPDQTLLIVEGICNENIRKVVYCPDDDTVELIMNDDNTENDFLHRFAHIVAEVKSAYTGTPIAIADILGSVNACVNNVCTKVTPTIIDGLRESPLQTVVHMEAMLFGHNSTDGSYPLYE</sequence>
<dbReference type="AlphaFoldDB" id="A0A6C0JV84"/>
<proteinExistence type="predicted"/>
<protein>
    <submittedName>
        <fullName evidence="1">Uncharacterized protein</fullName>
    </submittedName>
</protein>